<dbReference type="Proteomes" id="UP000199340">
    <property type="component" value="Unassembled WGS sequence"/>
</dbReference>
<gene>
    <name evidence="2" type="ORF">SAMN05421850_101872</name>
</gene>
<dbReference type="EMBL" id="FNEB01000001">
    <property type="protein sequence ID" value="SDI16874.1"/>
    <property type="molecule type" value="Genomic_DNA"/>
</dbReference>
<evidence type="ECO:0000256" key="1">
    <source>
        <dbReference type="SAM" id="Phobius"/>
    </source>
</evidence>
<dbReference type="OrthoDB" id="7876207at2"/>
<proteinExistence type="predicted"/>
<reference evidence="2 3" key="1">
    <citation type="submission" date="2016-10" db="EMBL/GenBank/DDBJ databases">
        <authorList>
            <person name="de Groot N.N."/>
        </authorList>
    </citation>
    <scope>NUCLEOTIDE SEQUENCE [LARGE SCALE GENOMIC DNA]</scope>
    <source>
        <strain evidence="2 3">DSM 28010</strain>
    </source>
</reference>
<evidence type="ECO:0000313" key="3">
    <source>
        <dbReference type="Proteomes" id="UP000199340"/>
    </source>
</evidence>
<sequence>MLLTRLKTALRNFRDDTRGTVTVEAVIGAPLMFWLTMVGYAYFDGYRQASLNVKAAYTIGDLLSRETNYVTEDYLSSAHQLFDLMTRSRSASKLRVTVVRWNEDQGEFQMDWSKTKGGVPELTNTEVKNMATKLPNVLDTERLIVVETWARFYPPFNVGIDEQDLYNFVFTRPRFAPQLVWKDSA</sequence>
<keyword evidence="1" id="KW-0812">Transmembrane</keyword>
<dbReference type="STRING" id="490829.SAMN05421850_101872"/>
<keyword evidence="3" id="KW-1185">Reference proteome</keyword>
<evidence type="ECO:0000313" key="2">
    <source>
        <dbReference type="EMBL" id="SDI16874.1"/>
    </source>
</evidence>
<protein>
    <recommendedName>
        <fullName evidence="4">Flp pilus assembly protein TadG</fullName>
    </recommendedName>
</protein>
<dbReference type="AlphaFoldDB" id="A0A1G8ID99"/>
<keyword evidence="1" id="KW-0472">Membrane</keyword>
<name>A0A1G8ID99_9RHOB</name>
<feature type="transmembrane region" description="Helical" evidence="1">
    <location>
        <begin position="21"/>
        <end position="43"/>
    </location>
</feature>
<accession>A0A1G8ID99</accession>
<evidence type="ECO:0008006" key="4">
    <source>
        <dbReference type="Google" id="ProtNLM"/>
    </source>
</evidence>
<keyword evidence="1" id="KW-1133">Transmembrane helix</keyword>
<organism evidence="2 3">
    <name type="scientific">Lutimaribacter saemankumensis</name>
    <dbReference type="NCBI Taxonomy" id="490829"/>
    <lineage>
        <taxon>Bacteria</taxon>
        <taxon>Pseudomonadati</taxon>
        <taxon>Pseudomonadota</taxon>
        <taxon>Alphaproteobacteria</taxon>
        <taxon>Rhodobacterales</taxon>
        <taxon>Roseobacteraceae</taxon>
        <taxon>Lutimaribacter</taxon>
    </lineage>
</organism>
<dbReference type="RefSeq" id="WP_090026758.1">
    <property type="nucleotide sequence ID" value="NZ_FNEB01000001.1"/>
</dbReference>